<evidence type="ECO:0000313" key="1">
    <source>
        <dbReference type="EMBL" id="MCI67181.1"/>
    </source>
</evidence>
<dbReference type="EMBL" id="LXQA010711021">
    <property type="protein sequence ID" value="MCI67181.1"/>
    <property type="molecule type" value="Genomic_DNA"/>
</dbReference>
<accession>A0A392U182</accession>
<reference evidence="1 2" key="1">
    <citation type="journal article" date="2018" name="Front. Plant Sci.">
        <title>Red Clover (Trifolium pratense) and Zigzag Clover (T. medium) - A Picture of Genomic Similarities and Differences.</title>
        <authorList>
            <person name="Dluhosova J."/>
            <person name="Istvanek J."/>
            <person name="Nedelnik J."/>
            <person name="Repkova J."/>
        </authorList>
    </citation>
    <scope>NUCLEOTIDE SEQUENCE [LARGE SCALE GENOMIC DNA]</scope>
    <source>
        <strain evidence="2">cv. 10/8</strain>
        <tissue evidence="1">Leaf</tissue>
    </source>
</reference>
<keyword evidence="2" id="KW-1185">Reference proteome</keyword>
<evidence type="ECO:0000313" key="2">
    <source>
        <dbReference type="Proteomes" id="UP000265520"/>
    </source>
</evidence>
<sequence length="27" mass="3246">MEDGIVSSNWQLYKLNSSRLTKRFKDE</sequence>
<dbReference type="AlphaFoldDB" id="A0A392U182"/>
<feature type="non-terminal residue" evidence="1">
    <location>
        <position position="27"/>
    </location>
</feature>
<protein>
    <submittedName>
        <fullName evidence="1">Uncharacterized protein</fullName>
    </submittedName>
</protein>
<dbReference type="Proteomes" id="UP000265520">
    <property type="component" value="Unassembled WGS sequence"/>
</dbReference>
<comment type="caution">
    <text evidence="1">The sequence shown here is derived from an EMBL/GenBank/DDBJ whole genome shotgun (WGS) entry which is preliminary data.</text>
</comment>
<organism evidence="1 2">
    <name type="scientific">Trifolium medium</name>
    <dbReference type="NCBI Taxonomy" id="97028"/>
    <lineage>
        <taxon>Eukaryota</taxon>
        <taxon>Viridiplantae</taxon>
        <taxon>Streptophyta</taxon>
        <taxon>Embryophyta</taxon>
        <taxon>Tracheophyta</taxon>
        <taxon>Spermatophyta</taxon>
        <taxon>Magnoliopsida</taxon>
        <taxon>eudicotyledons</taxon>
        <taxon>Gunneridae</taxon>
        <taxon>Pentapetalae</taxon>
        <taxon>rosids</taxon>
        <taxon>fabids</taxon>
        <taxon>Fabales</taxon>
        <taxon>Fabaceae</taxon>
        <taxon>Papilionoideae</taxon>
        <taxon>50 kb inversion clade</taxon>
        <taxon>NPAAA clade</taxon>
        <taxon>Hologalegina</taxon>
        <taxon>IRL clade</taxon>
        <taxon>Trifolieae</taxon>
        <taxon>Trifolium</taxon>
    </lineage>
</organism>
<proteinExistence type="predicted"/>
<name>A0A392U182_9FABA</name>